<organism evidence="1 2">
    <name type="scientific">Tanacetum coccineum</name>
    <dbReference type="NCBI Taxonomy" id="301880"/>
    <lineage>
        <taxon>Eukaryota</taxon>
        <taxon>Viridiplantae</taxon>
        <taxon>Streptophyta</taxon>
        <taxon>Embryophyta</taxon>
        <taxon>Tracheophyta</taxon>
        <taxon>Spermatophyta</taxon>
        <taxon>Magnoliopsida</taxon>
        <taxon>eudicotyledons</taxon>
        <taxon>Gunneridae</taxon>
        <taxon>Pentapetalae</taxon>
        <taxon>asterids</taxon>
        <taxon>campanulids</taxon>
        <taxon>Asterales</taxon>
        <taxon>Asteraceae</taxon>
        <taxon>Asteroideae</taxon>
        <taxon>Anthemideae</taxon>
        <taxon>Anthemidinae</taxon>
        <taxon>Tanacetum</taxon>
    </lineage>
</organism>
<dbReference type="EMBL" id="BQNB010020308">
    <property type="protein sequence ID" value="GJT94566.1"/>
    <property type="molecule type" value="Genomic_DNA"/>
</dbReference>
<proteinExistence type="predicted"/>
<dbReference type="Proteomes" id="UP001151760">
    <property type="component" value="Unassembled WGS sequence"/>
</dbReference>
<reference evidence="1" key="1">
    <citation type="journal article" date="2022" name="Int. J. Mol. Sci.">
        <title>Draft Genome of Tanacetum Coccineum: Genomic Comparison of Closely Related Tanacetum-Family Plants.</title>
        <authorList>
            <person name="Yamashiro T."/>
            <person name="Shiraishi A."/>
            <person name="Nakayama K."/>
            <person name="Satake H."/>
        </authorList>
    </citation>
    <scope>NUCLEOTIDE SEQUENCE</scope>
</reference>
<evidence type="ECO:0000313" key="2">
    <source>
        <dbReference type="Proteomes" id="UP001151760"/>
    </source>
</evidence>
<protein>
    <submittedName>
        <fullName evidence="1">Uncharacterized protein</fullName>
    </submittedName>
</protein>
<sequence length="184" mass="20348">MFDTTDLHGDEVVVDMLVGEKQEQNAKEKEVNTSVEDSAAPTTIEEITLVRTLIQIKAAKPKVVTTATTTTTTIRPKARGVVVQEPSEFKTPQEAQPSSIKDKGKAIIIIWKIYDVMKAEHKAFREPSVEVMLGNGSIRIHIEQGVATMKGYRGGTAAEEKKKRGHVLSYLTMEESKLLSKLLL</sequence>
<name>A0ABQ5I3H5_9ASTR</name>
<reference evidence="1" key="2">
    <citation type="submission" date="2022-01" db="EMBL/GenBank/DDBJ databases">
        <authorList>
            <person name="Yamashiro T."/>
            <person name="Shiraishi A."/>
            <person name="Satake H."/>
            <person name="Nakayama K."/>
        </authorList>
    </citation>
    <scope>NUCLEOTIDE SEQUENCE</scope>
</reference>
<comment type="caution">
    <text evidence="1">The sequence shown here is derived from an EMBL/GenBank/DDBJ whole genome shotgun (WGS) entry which is preliminary data.</text>
</comment>
<keyword evidence="2" id="KW-1185">Reference proteome</keyword>
<accession>A0ABQ5I3H5</accession>
<evidence type="ECO:0000313" key="1">
    <source>
        <dbReference type="EMBL" id="GJT94566.1"/>
    </source>
</evidence>
<gene>
    <name evidence="1" type="ORF">Tco_1090084</name>
</gene>